<gene>
    <name evidence="1" type="ordered locus">gll0187</name>
</gene>
<dbReference type="AlphaFoldDB" id="Q7NP70"/>
<organism evidence="1 2">
    <name type="scientific">Gloeobacter violaceus (strain ATCC 29082 / PCC 7421)</name>
    <dbReference type="NCBI Taxonomy" id="251221"/>
    <lineage>
        <taxon>Bacteria</taxon>
        <taxon>Bacillati</taxon>
        <taxon>Cyanobacteriota</taxon>
        <taxon>Cyanophyceae</taxon>
        <taxon>Gloeobacterales</taxon>
        <taxon>Gloeobacteraceae</taxon>
        <taxon>Gloeobacter</taxon>
    </lineage>
</organism>
<dbReference type="STRING" id="251221.gene:10757658"/>
<keyword evidence="2" id="KW-1185">Reference proteome</keyword>
<reference evidence="1 2" key="1">
    <citation type="journal article" date="2003" name="DNA Res.">
        <title>Complete genome structure of Gloeobacter violaceus PCC 7421, a cyanobacterium that lacks thylakoids.</title>
        <authorList>
            <person name="Nakamura Y."/>
            <person name="Kaneko T."/>
            <person name="Sato S."/>
            <person name="Mimuro M."/>
            <person name="Miyashita H."/>
            <person name="Tsuchiya T."/>
            <person name="Sasamoto S."/>
            <person name="Watanabe A."/>
            <person name="Kawashima K."/>
            <person name="Kishida Y."/>
            <person name="Kiyokawa C."/>
            <person name="Kohara M."/>
            <person name="Matsumoto M."/>
            <person name="Matsuno A."/>
            <person name="Nakazaki N."/>
            <person name="Shimpo S."/>
            <person name="Takeuchi C."/>
            <person name="Yamada M."/>
            <person name="Tabata S."/>
        </authorList>
    </citation>
    <scope>NUCLEOTIDE SEQUENCE [LARGE SCALE GENOMIC DNA]</scope>
    <source>
        <strain evidence="2">ATCC 29082 / PCC 7421</strain>
    </source>
</reference>
<evidence type="ECO:0000313" key="1">
    <source>
        <dbReference type="EMBL" id="BAC88128.1"/>
    </source>
</evidence>
<dbReference type="EMBL" id="BA000045">
    <property type="protein sequence ID" value="BAC88128.1"/>
    <property type="molecule type" value="Genomic_DNA"/>
</dbReference>
<evidence type="ECO:0000313" key="2">
    <source>
        <dbReference type="Proteomes" id="UP000000557"/>
    </source>
</evidence>
<reference evidence="1 2" key="2">
    <citation type="journal article" date="2003" name="DNA Res.">
        <title>Complete genome structure of Gloeobacter violaceus PCC 7421, a cyanobacterium that lacks thylakoids (supplement).</title>
        <authorList>
            <person name="Nakamura Y."/>
            <person name="Kaneko T."/>
            <person name="Sato S."/>
            <person name="Mimuro M."/>
            <person name="Miyashita H."/>
            <person name="Tsuchiya T."/>
            <person name="Sasamoto S."/>
            <person name="Watanabe A."/>
            <person name="Kawashima K."/>
            <person name="Kishida Y."/>
            <person name="Kiyokawa C."/>
            <person name="Kohara M."/>
            <person name="Matsumoto M."/>
            <person name="Matsuno A."/>
            <person name="Nakazaki N."/>
            <person name="Shimpo S."/>
            <person name="Takeuchi C."/>
            <person name="Yamada M."/>
            <person name="Tabata S."/>
        </authorList>
    </citation>
    <scope>NUCLEOTIDE SEQUENCE [LARGE SCALE GENOMIC DNA]</scope>
    <source>
        <strain evidence="2">ATCC 29082 / PCC 7421</strain>
    </source>
</reference>
<accession>Q7NP70</accession>
<dbReference type="Proteomes" id="UP000000557">
    <property type="component" value="Chromosome"/>
</dbReference>
<name>Q7NP70_GLOVI</name>
<sequence>MPPGSQRLRWVHSTDAAMNEFPADAGFARPALPGDHDDEHLPELEGVEELSLAIGRLTDRLDHFAEELERRTDAYRNGARRAIPEPETVERWETFILRTRQEFDTLSRLGWPL</sequence>
<dbReference type="KEGG" id="gvi:gll0187"/>
<dbReference type="EnsemblBacteria" id="BAC88128">
    <property type="protein sequence ID" value="BAC88128"/>
    <property type="gene ID" value="BAC88128"/>
</dbReference>
<protein>
    <submittedName>
        <fullName evidence="1">Gll0187 protein</fullName>
    </submittedName>
</protein>
<dbReference type="InParanoid" id="Q7NP70"/>
<dbReference type="HOGENOM" id="CLU_2129891_0_0_3"/>
<proteinExistence type="predicted"/>